<proteinExistence type="predicted"/>
<evidence type="ECO:0000259" key="3">
    <source>
        <dbReference type="PROSITE" id="PS50830"/>
    </source>
</evidence>
<dbReference type="Proteomes" id="UP000235145">
    <property type="component" value="Unassembled WGS sequence"/>
</dbReference>
<dbReference type="AlphaFoldDB" id="A0A9R1VGP1"/>
<name>A0A9R1VGP1_LACSA</name>
<dbReference type="Pfam" id="PF00565">
    <property type="entry name" value="SNase"/>
    <property type="match status" value="1"/>
</dbReference>
<feature type="domain" description="TNase-like" evidence="3">
    <location>
        <begin position="48"/>
        <end position="228"/>
    </location>
</feature>
<feature type="compositionally biased region" description="Polar residues" evidence="1">
    <location>
        <begin position="107"/>
        <end position="131"/>
    </location>
</feature>
<dbReference type="PANTHER" id="PTHR12302">
    <property type="entry name" value="EBNA2 BINDING PROTEIN P100"/>
    <property type="match status" value="1"/>
</dbReference>
<comment type="caution">
    <text evidence="4">The sequence shown here is derived from an EMBL/GenBank/DDBJ whole genome shotgun (WGS) entry which is preliminary data.</text>
</comment>
<dbReference type="EMBL" id="NBSK02000005">
    <property type="protein sequence ID" value="KAJ0205783.1"/>
    <property type="molecule type" value="Genomic_DNA"/>
</dbReference>
<protein>
    <recommendedName>
        <fullName evidence="3">TNase-like domain-containing protein</fullName>
    </recommendedName>
</protein>
<keyword evidence="2" id="KW-0732">Signal</keyword>
<evidence type="ECO:0000256" key="1">
    <source>
        <dbReference type="SAM" id="MobiDB-lite"/>
    </source>
</evidence>
<dbReference type="SMART" id="SM00318">
    <property type="entry name" value="SNc"/>
    <property type="match status" value="1"/>
</dbReference>
<gene>
    <name evidence="4" type="ORF">LSAT_V11C500268440</name>
</gene>
<organism evidence="4 5">
    <name type="scientific">Lactuca sativa</name>
    <name type="common">Garden lettuce</name>
    <dbReference type="NCBI Taxonomy" id="4236"/>
    <lineage>
        <taxon>Eukaryota</taxon>
        <taxon>Viridiplantae</taxon>
        <taxon>Streptophyta</taxon>
        <taxon>Embryophyta</taxon>
        <taxon>Tracheophyta</taxon>
        <taxon>Spermatophyta</taxon>
        <taxon>Magnoliopsida</taxon>
        <taxon>eudicotyledons</taxon>
        <taxon>Gunneridae</taxon>
        <taxon>Pentapetalae</taxon>
        <taxon>asterids</taxon>
        <taxon>campanulids</taxon>
        <taxon>Asterales</taxon>
        <taxon>Asteraceae</taxon>
        <taxon>Cichorioideae</taxon>
        <taxon>Cichorieae</taxon>
        <taxon>Lactucinae</taxon>
        <taxon>Lactuca</taxon>
    </lineage>
</organism>
<feature type="chain" id="PRO_5040405750" description="TNase-like domain-containing protein" evidence="2">
    <location>
        <begin position="27"/>
        <end position="249"/>
    </location>
</feature>
<dbReference type="PANTHER" id="PTHR12302:SF2">
    <property type="entry name" value="STAPHYLOCOCCAL NUCLEASE DOMAIN-CONTAINING PROTEIN 1"/>
    <property type="match status" value="1"/>
</dbReference>
<sequence length="249" mass="27604">MLAAVISGFRWSMTLILLQSPGAVEAAIRNLPPSAVSDPDNLDAIGLLAMETIVEQVRDGSSLRVYLLPEFQFVQVFVARIQAPSMGRSTTQEPIIPIEVPSEDTNGENNNSESRGPLTSAQRISASSGFNEVSPDSYGREVKHFTEICVLNRDVRVVLEGVDKFSNLIGYVYYFDGESAKDLAMELIENGYEKYVEWSAIMMEDEARKKLKAVELLAKKTKLRLWTNYVPPSTNSKAISDNFTGKVCL</sequence>
<dbReference type="Gene3D" id="2.40.50.90">
    <property type="match status" value="1"/>
</dbReference>
<dbReference type="InterPro" id="IPR016071">
    <property type="entry name" value="Staphylococal_nuclease_OB-fold"/>
</dbReference>
<feature type="signal peptide" evidence="2">
    <location>
        <begin position="1"/>
        <end position="26"/>
    </location>
</feature>
<evidence type="ECO:0000256" key="2">
    <source>
        <dbReference type="SAM" id="SignalP"/>
    </source>
</evidence>
<evidence type="ECO:0000313" key="4">
    <source>
        <dbReference type="EMBL" id="KAJ0205783.1"/>
    </source>
</evidence>
<dbReference type="InterPro" id="IPR035437">
    <property type="entry name" value="SNase_OB-fold_sf"/>
</dbReference>
<accession>A0A9R1VGP1</accession>
<dbReference type="PROSITE" id="PS50830">
    <property type="entry name" value="TNASE_3"/>
    <property type="match status" value="1"/>
</dbReference>
<evidence type="ECO:0000313" key="5">
    <source>
        <dbReference type="Proteomes" id="UP000235145"/>
    </source>
</evidence>
<reference evidence="4 5" key="1">
    <citation type="journal article" date="2017" name="Nat. Commun.">
        <title>Genome assembly with in vitro proximity ligation data and whole-genome triplication in lettuce.</title>
        <authorList>
            <person name="Reyes-Chin-Wo S."/>
            <person name="Wang Z."/>
            <person name="Yang X."/>
            <person name="Kozik A."/>
            <person name="Arikit S."/>
            <person name="Song C."/>
            <person name="Xia L."/>
            <person name="Froenicke L."/>
            <person name="Lavelle D.O."/>
            <person name="Truco M.J."/>
            <person name="Xia R."/>
            <person name="Zhu S."/>
            <person name="Xu C."/>
            <person name="Xu H."/>
            <person name="Xu X."/>
            <person name="Cox K."/>
            <person name="Korf I."/>
            <person name="Meyers B.C."/>
            <person name="Michelmore R.W."/>
        </authorList>
    </citation>
    <scope>NUCLEOTIDE SEQUENCE [LARGE SCALE GENOMIC DNA]</scope>
    <source>
        <strain evidence="5">cv. Salinas</strain>
        <tissue evidence="4">Seedlings</tissue>
    </source>
</reference>
<feature type="region of interest" description="Disordered" evidence="1">
    <location>
        <begin position="90"/>
        <end position="136"/>
    </location>
</feature>
<dbReference type="SUPFAM" id="SSF50199">
    <property type="entry name" value="Staphylococcal nuclease"/>
    <property type="match status" value="1"/>
</dbReference>
<keyword evidence="5" id="KW-1185">Reference proteome</keyword>